<feature type="domain" description="N-acetyltransferase" evidence="1">
    <location>
        <begin position="7"/>
        <end position="171"/>
    </location>
</feature>
<evidence type="ECO:0000259" key="1">
    <source>
        <dbReference type="PROSITE" id="PS51186"/>
    </source>
</evidence>
<accession>A0ABR3A9Q8</accession>
<dbReference type="Pfam" id="PF13302">
    <property type="entry name" value="Acetyltransf_3"/>
    <property type="match status" value="1"/>
</dbReference>
<reference evidence="2 3" key="1">
    <citation type="submission" date="2024-05" db="EMBL/GenBank/DDBJ databases">
        <title>A draft genome resource for the thread blight pathogen Marasmius tenuissimus strain MS-2.</title>
        <authorList>
            <person name="Yulfo-Soto G.E."/>
            <person name="Baruah I.K."/>
            <person name="Amoako-Attah I."/>
            <person name="Bukari Y."/>
            <person name="Meinhardt L.W."/>
            <person name="Bailey B.A."/>
            <person name="Cohen S.P."/>
        </authorList>
    </citation>
    <scope>NUCLEOTIDE SEQUENCE [LARGE SCALE GENOMIC DNA]</scope>
    <source>
        <strain evidence="2 3">MS-2</strain>
    </source>
</reference>
<dbReference type="InterPro" id="IPR000182">
    <property type="entry name" value="GNAT_dom"/>
</dbReference>
<keyword evidence="3" id="KW-1185">Reference proteome</keyword>
<gene>
    <name evidence="2" type="ORF">AAF712_002998</name>
</gene>
<organism evidence="2 3">
    <name type="scientific">Marasmius tenuissimus</name>
    <dbReference type="NCBI Taxonomy" id="585030"/>
    <lineage>
        <taxon>Eukaryota</taxon>
        <taxon>Fungi</taxon>
        <taxon>Dikarya</taxon>
        <taxon>Basidiomycota</taxon>
        <taxon>Agaricomycotina</taxon>
        <taxon>Agaricomycetes</taxon>
        <taxon>Agaricomycetidae</taxon>
        <taxon>Agaricales</taxon>
        <taxon>Marasmiineae</taxon>
        <taxon>Marasmiaceae</taxon>
        <taxon>Marasmius</taxon>
    </lineage>
</organism>
<sequence>MFTTERLTLRAALDSDYDKLFKLWNTEAVVRGAFASAYMAPWGTGHKEDLERMVNKATMFAIIETKEETPLFVGMTRMHILEPKNRDADFGVAFLPEFWGKGYGTEVTAFMVNHAFVELGAHRVSLWAFSHNTAALALYKKMGFVEEGRKRKSVWVGGKWEDFILMGILEDEWVSLSQRQEIKGRSTNIESTKE</sequence>
<dbReference type="PANTHER" id="PTHR43441">
    <property type="entry name" value="RIBOSOMAL-PROTEIN-SERINE ACETYLTRANSFERASE"/>
    <property type="match status" value="1"/>
</dbReference>
<dbReference type="EMBL" id="JBBXMP010000010">
    <property type="protein sequence ID" value="KAL0069729.1"/>
    <property type="molecule type" value="Genomic_DNA"/>
</dbReference>
<protein>
    <recommendedName>
        <fullName evidence="1">N-acetyltransferase domain-containing protein</fullName>
    </recommendedName>
</protein>
<comment type="caution">
    <text evidence="2">The sequence shown here is derived from an EMBL/GenBank/DDBJ whole genome shotgun (WGS) entry which is preliminary data.</text>
</comment>
<dbReference type="InterPro" id="IPR051908">
    <property type="entry name" value="Ribosomal_N-acetyltransferase"/>
</dbReference>
<name>A0ABR3A9Q8_9AGAR</name>
<evidence type="ECO:0000313" key="2">
    <source>
        <dbReference type="EMBL" id="KAL0069729.1"/>
    </source>
</evidence>
<proteinExistence type="predicted"/>
<dbReference type="SUPFAM" id="SSF55729">
    <property type="entry name" value="Acyl-CoA N-acyltransferases (Nat)"/>
    <property type="match status" value="1"/>
</dbReference>
<evidence type="ECO:0000313" key="3">
    <source>
        <dbReference type="Proteomes" id="UP001437256"/>
    </source>
</evidence>
<dbReference type="InterPro" id="IPR016181">
    <property type="entry name" value="Acyl_CoA_acyltransferase"/>
</dbReference>
<dbReference type="Gene3D" id="3.40.630.30">
    <property type="match status" value="1"/>
</dbReference>
<dbReference type="PROSITE" id="PS51186">
    <property type="entry name" value="GNAT"/>
    <property type="match status" value="1"/>
</dbReference>
<dbReference type="Proteomes" id="UP001437256">
    <property type="component" value="Unassembled WGS sequence"/>
</dbReference>
<dbReference type="PANTHER" id="PTHR43441:SF11">
    <property type="entry name" value="RIBOSOMAL-PROTEIN-SERINE ACETYLTRANSFERASE"/>
    <property type="match status" value="1"/>
</dbReference>
<dbReference type="CDD" id="cd04301">
    <property type="entry name" value="NAT_SF"/>
    <property type="match status" value="1"/>
</dbReference>